<organism evidence="2 3">
    <name type="scientific">Nostoc minutum NIES-26</name>
    <dbReference type="NCBI Taxonomy" id="1844469"/>
    <lineage>
        <taxon>Bacteria</taxon>
        <taxon>Bacillati</taxon>
        <taxon>Cyanobacteriota</taxon>
        <taxon>Cyanophyceae</taxon>
        <taxon>Nostocales</taxon>
        <taxon>Nostocaceae</taxon>
        <taxon>Nostoc</taxon>
    </lineage>
</organism>
<evidence type="ECO:0000313" key="3">
    <source>
        <dbReference type="Proteomes" id="UP000252107"/>
    </source>
</evidence>
<comment type="caution">
    <text evidence="2">The sequence shown here is derived from an EMBL/GenBank/DDBJ whole genome shotgun (WGS) entry which is preliminary data.</text>
</comment>
<feature type="signal peptide" evidence="1">
    <location>
        <begin position="1"/>
        <end position="20"/>
    </location>
</feature>
<protein>
    <recommendedName>
        <fullName evidence="4">PEP-CTERM protein-sorting domain-containing protein</fullName>
    </recommendedName>
</protein>
<dbReference type="EMBL" id="LXQD01000236">
    <property type="protein sequence ID" value="RCJ31285.1"/>
    <property type="molecule type" value="Genomic_DNA"/>
</dbReference>
<feature type="chain" id="PRO_5016753038" description="PEP-CTERM protein-sorting domain-containing protein" evidence="1">
    <location>
        <begin position="21"/>
        <end position="199"/>
    </location>
</feature>
<keyword evidence="1" id="KW-0732">Signal</keyword>
<sequence length="199" mass="20732">MLWLLSSLLYSLCVTPSEQAITFFDRGPNTAHDPFKIAPILSVDSAGNPTSYGSLLSIAAGWGQTNLRPGGDANNNADYTVLTDSAGNFSNVLSVNQQIGGLLISLSELSTTDTAIYGYSIFAPDVNDGGNPANLLDWTNASIFPQDTPNTIGGIDLVAANVGVVKAVPEPSSVGAVLLLSSLLAAGKFKNKDREKSKA</sequence>
<dbReference type="Proteomes" id="UP000252107">
    <property type="component" value="Unassembled WGS sequence"/>
</dbReference>
<accession>A0A367R4F8</accession>
<keyword evidence="3" id="KW-1185">Reference proteome</keyword>
<evidence type="ECO:0000313" key="2">
    <source>
        <dbReference type="EMBL" id="RCJ31285.1"/>
    </source>
</evidence>
<evidence type="ECO:0000256" key="1">
    <source>
        <dbReference type="SAM" id="SignalP"/>
    </source>
</evidence>
<reference evidence="2" key="1">
    <citation type="submission" date="2016-04" db="EMBL/GenBank/DDBJ databases">
        <authorList>
            <person name="Tabuchi Yagui T.R."/>
        </authorList>
    </citation>
    <scope>NUCLEOTIDE SEQUENCE [LARGE SCALE GENOMIC DNA]</scope>
    <source>
        <strain evidence="2">NIES-26</strain>
    </source>
</reference>
<name>A0A367R4F8_9NOSO</name>
<proteinExistence type="predicted"/>
<evidence type="ECO:0008006" key="4">
    <source>
        <dbReference type="Google" id="ProtNLM"/>
    </source>
</evidence>
<gene>
    <name evidence="2" type="ORF">A6770_19985</name>
</gene>
<dbReference type="AlphaFoldDB" id="A0A367R4F8"/>